<keyword evidence="3" id="KW-1185">Reference proteome</keyword>
<evidence type="ECO:0000313" key="2">
    <source>
        <dbReference type="EMBL" id="EGC37328.1"/>
    </source>
</evidence>
<dbReference type="Proteomes" id="UP000001064">
    <property type="component" value="Unassembled WGS sequence"/>
</dbReference>
<feature type="region of interest" description="Disordered" evidence="1">
    <location>
        <begin position="202"/>
        <end position="259"/>
    </location>
</feature>
<dbReference type="EMBL" id="GL871002">
    <property type="protein sequence ID" value="EGC37328.1"/>
    <property type="molecule type" value="Genomic_DNA"/>
</dbReference>
<dbReference type="KEGG" id="dpp:DICPUDRAFT_150094"/>
<evidence type="ECO:0000256" key="1">
    <source>
        <dbReference type="SAM" id="MobiDB-lite"/>
    </source>
</evidence>
<protein>
    <recommendedName>
        <fullName evidence="4">Tesmin/TSO1-like CXC domain-containing protein</fullName>
    </recommendedName>
</protein>
<name>F0ZFF6_DICPU</name>
<evidence type="ECO:0000313" key="3">
    <source>
        <dbReference type="Proteomes" id="UP000001064"/>
    </source>
</evidence>
<feature type="compositionally biased region" description="Polar residues" evidence="1">
    <location>
        <begin position="247"/>
        <end position="259"/>
    </location>
</feature>
<dbReference type="VEuPathDB" id="AmoebaDB:DICPUDRAFT_150094"/>
<organism evidence="2 3">
    <name type="scientific">Dictyostelium purpureum</name>
    <name type="common">Slime mold</name>
    <dbReference type="NCBI Taxonomy" id="5786"/>
    <lineage>
        <taxon>Eukaryota</taxon>
        <taxon>Amoebozoa</taxon>
        <taxon>Evosea</taxon>
        <taxon>Eumycetozoa</taxon>
        <taxon>Dictyostelia</taxon>
        <taxon>Dictyosteliales</taxon>
        <taxon>Dictyosteliaceae</taxon>
        <taxon>Dictyostelium</taxon>
    </lineage>
</organism>
<dbReference type="GeneID" id="10500014"/>
<proteinExistence type="predicted"/>
<evidence type="ECO:0008006" key="4">
    <source>
        <dbReference type="Google" id="ProtNLM"/>
    </source>
</evidence>
<dbReference type="InParanoid" id="F0ZFF6"/>
<reference evidence="3" key="1">
    <citation type="journal article" date="2011" name="Genome Biol.">
        <title>Comparative genomics of the social amoebae Dictyostelium discoideum and Dictyostelium purpureum.</title>
        <authorList>
            <consortium name="US DOE Joint Genome Institute (JGI-PGF)"/>
            <person name="Sucgang R."/>
            <person name="Kuo A."/>
            <person name="Tian X."/>
            <person name="Salerno W."/>
            <person name="Parikh A."/>
            <person name="Feasley C.L."/>
            <person name="Dalin E."/>
            <person name="Tu H."/>
            <person name="Huang E."/>
            <person name="Barry K."/>
            <person name="Lindquist E."/>
            <person name="Shapiro H."/>
            <person name="Bruce D."/>
            <person name="Schmutz J."/>
            <person name="Salamov A."/>
            <person name="Fey P."/>
            <person name="Gaudet P."/>
            <person name="Anjard C."/>
            <person name="Babu M.M."/>
            <person name="Basu S."/>
            <person name="Bushmanova Y."/>
            <person name="van der Wel H."/>
            <person name="Katoh-Kurasawa M."/>
            <person name="Dinh C."/>
            <person name="Coutinho P.M."/>
            <person name="Saito T."/>
            <person name="Elias M."/>
            <person name="Schaap P."/>
            <person name="Kay R.R."/>
            <person name="Henrissat B."/>
            <person name="Eichinger L."/>
            <person name="Rivero F."/>
            <person name="Putnam N.H."/>
            <person name="West C.M."/>
            <person name="Loomis W.F."/>
            <person name="Chisholm R.L."/>
            <person name="Shaulsky G."/>
            <person name="Strassmann J.E."/>
            <person name="Queller D.C."/>
            <person name="Kuspa A."/>
            <person name="Grigoriev I.V."/>
        </authorList>
    </citation>
    <scope>NUCLEOTIDE SEQUENCE [LARGE SCALE GENOMIC DNA]</scope>
    <source>
        <strain evidence="3">QSDP1</strain>
    </source>
</reference>
<accession>F0ZFF6</accession>
<dbReference type="RefSeq" id="XP_003286142.1">
    <property type="nucleotide sequence ID" value="XM_003286094.1"/>
</dbReference>
<gene>
    <name evidence="2" type="ORF">DICPUDRAFT_150094</name>
</gene>
<dbReference type="AlphaFoldDB" id="F0ZFF6"/>
<sequence>MDSFYDNNNSLNNSFENYNSINFLDDEYDNSENNNNIDNSIEKNNDLYSNFFSNHNIYQDTELNQKNVWEGYINNNNNIENIDDYNLLSHVPEFISPPTTPSFFNTPINQLDNIHQQENSIDDSQLSSPNLPLVPLVPLVPIIESTTIINQNQHLISSPTLPFSPLLLSEDDYITKTSTTSTPTIFENDDCNFILNIGNNDNNISNDNKDDNTSNDLISNKDQSDLENKRNTNPSTIFENHKVKMTPPQSRSNGRYTKTPKSCTCRSLKNSTLEKCSIKLCGCRRFNKGCSIKCCCLGNCSNGPKTNKFLDVWRVNEIRNHIIGFIKPN</sequence>